<dbReference type="Proteomes" id="UP000296049">
    <property type="component" value="Unassembled WGS sequence"/>
</dbReference>
<accession>R0LKB3</accession>
<dbReference type="AlphaFoldDB" id="R0LKB3"/>
<keyword evidence="2" id="KW-1185">Reference proteome</keyword>
<dbReference type="EMBL" id="KB742633">
    <property type="protein sequence ID" value="EOB06139.1"/>
    <property type="molecule type" value="Genomic_DNA"/>
</dbReference>
<sequence length="113" mass="12686">MVSLLRNRKFTTCLTTPRELHAVPGAALELWKVNPSQEVMAAAAGSSAPLSYFEPCAQDWQLKLELRGRSAWTCLVVTLVMQDPPSTKLTCVCDWFMKQNVLRHIAATYALKY</sequence>
<proteinExistence type="predicted"/>
<evidence type="ECO:0000313" key="2">
    <source>
        <dbReference type="Proteomes" id="UP000296049"/>
    </source>
</evidence>
<name>R0LKB3_ANAPL</name>
<organism evidence="1 2">
    <name type="scientific">Anas platyrhynchos</name>
    <name type="common">Mallard</name>
    <name type="synonym">Anas boschas</name>
    <dbReference type="NCBI Taxonomy" id="8839"/>
    <lineage>
        <taxon>Eukaryota</taxon>
        <taxon>Metazoa</taxon>
        <taxon>Chordata</taxon>
        <taxon>Craniata</taxon>
        <taxon>Vertebrata</taxon>
        <taxon>Euteleostomi</taxon>
        <taxon>Archelosauria</taxon>
        <taxon>Archosauria</taxon>
        <taxon>Dinosauria</taxon>
        <taxon>Saurischia</taxon>
        <taxon>Theropoda</taxon>
        <taxon>Coelurosauria</taxon>
        <taxon>Aves</taxon>
        <taxon>Neognathae</taxon>
        <taxon>Galloanserae</taxon>
        <taxon>Anseriformes</taxon>
        <taxon>Anatidae</taxon>
        <taxon>Anatinae</taxon>
        <taxon>Anas</taxon>
    </lineage>
</organism>
<reference evidence="2" key="1">
    <citation type="journal article" date="2013" name="Nat. Genet.">
        <title>The duck genome and transcriptome provide insight into an avian influenza virus reservoir species.</title>
        <authorList>
            <person name="Huang Y."/>
            <person name="Li Y."/>
            <person name="Burt D.W."/>
            <person name="Chen H."/>
            <person name="Zhang Y."/>
            <person name="Qian W."/>
            <person name="Kim H."/>
            <person name="Gan S."/>
            <person name="Zhao Y."/>
            <person name="Li J."/>
            <person name="Yi K."/>
            <person name="Feng H."/>
            <person name="Zhu P."/>
            <person name="Li B."/>
            <person name="Liu Q."/>
            <person name="Fairley S."/>
            <person name="Magor K.E."/>
            <person name="Du Z."/>
            <person name="Hu X."/>
            <person name="Goodman L."/>
            <person name="Tafer H."/>
            <person name="Vignal A."/>
            <person name="Lee T."/>
            <person name="Kim K.W."/>
            <person name="Sheng Z."/>
            <person name="An Y."/>
            <person name="Searle S."/>
            <person name="Herrero J."/>
            <person name="Groenen M.A."/>
            <person name="Crooijmans R.P."/>
            <person name="Faraut T."/>
            <person name="Cai Q."/>
            <person name="Webster R.G."/>
            <person name="Aldridge J.R."/>
            <person name="Warren W.C."/>
            <person name="Bartschat S."/>
            <person name="Kehr S."/>
            <person name="Marz M."/>
            <person name="Stadler P.F."/>
            <person name="Smith J."/>
            <person name="Kraus R.H."/>
            <person name="Zhao Y."/>
            <person name="Ren L."/>
            <person name="Fei J."/>
            <person name="Morisson M."/>
            <person name="Kaiser P."/>
            <person name="Griffin D.K."/>
            <person name="Rao M."/>
            <person name="Pitel F."/>
            <person name="Wang J."/>
            <person name="Li N."/>
        </authorList>
    </citation>
    <scope>NUCLEOTIDE SEQUENCE [LARGE SCALE GENOMIC DNA]</scope>
</reference>
<gene>
    <name evidence="1" type="ORF">Anapl_08957</name>
</gene>
<protein>
    <submittedName>
        <fullName evidence="1">Uncharacterized protein</fullName>
    </submittedName>
</protein>
<evidence type="ECO:0000313" key="1">
    <source>
        <dbReference type="EMBL" id="EOB06139.1"/>
    </source>
</evidence>